<accession>A0A2C9TI42</accession>
<feature type="non-terminal residue" evidence="1">
    <location>
        <position position="70"/>
    </location>
</feature>
<evidence type="ECO:0000313" key="1">
    <source>
        <dbReference type="EMBL" id="KMR34329.1"/>
    </source>
</evidence>
<reference evidence="1" key="1">
    <citation type="journal article" date="2015" name="J. Infect. Dis.">
        <title>Parallel Epidemics of Community-Associated Methicillin-Resistant Staphylococcus aureus USA300 Infection in North and South America.</title>
        <authorList>
            <person name="Planet P.J."/>
            <person name="Diaz L."/>
            <person name="Kolokotronis S.O."/>
            <person name="Narechania A."/>
            <person name="Reyes J."/>
            <person name="Xing G."/>
            <person name="Rincon S."/>
            <person name="Smith H."/>
            <person name="Panesso D."/>
            <person name="Ryan C."/>
            <person name="Smith D.P."/>
            <person name="Guzman M."/>
            <person name="Zurita J."/>
            <person name="Sebra R."/>
            <person name="Deikus G."/>
            <person name="Nolan R.L."/>
            <person name="Tenover F.C."/>
            <person name="Weinstock G.M."/>
            <person name="Robinson D.A."/>
            <person name="Arias C.A."/>
        </authorList>
    </citation>
    <scope>NUCLEOTIDE SEQUENCE</scope>
    <source>
        <strain evidence="1">CA15</strain>
    </source>
</reference>
<sequence length="70" mass="7508">ERDELVALADHAAADDRAALLGELHRLDAQPAAALLPVLRDGRPLGEAAVGDREDVAVVLRLSPPDDRHR</sequence>
<name>A0A2C9TI42_STAAU</name>
<comment type="caution">
    <text evidence="1">The sequence shown here is derived from an EMBL/GenBank/DDBJ whole genome shotgun (WGS) entry which is preliminary data.</text>
</comment>
<organism evidence="1">
    <name type="scientific">Staphylococcus aureus</name>
    <dbReference type="NCBI Taxonomy" id="1280"/>
    <lineage>
        <taxon>Bacteria</taxon>
        <taxon>Bacillati</taxon>
        <taxon>Bacillota</taxon>
        <taxon>Bacilli</taxon>
        <taxon>Bacillales</taxon>
        <taxon>Staphylococcaceae</taxon>
        <taxon>Staphylococcus</taxon>
    </lineage>
</organism>
<protein>
    <submittedName>
        <fullName evidence="1">Uncharacterized protein</fullName>
    </submittedName>
</protein>
<feature type="non-terminal residue" evidence="1">
    <location>
        <position position="1"/>
    </location>
</feature>
<proteinExistence type="predicted"/>
<gene>
    <name evidence="1" type="ORF">EQ90_14730</name>
</gene>
<dbReference type="AlphaFoldDB" id="A0A2C9TI42"/>
<dbReference type="EMBL" id="LALJ01000109">
    <property type="protein sequence ID" value="KMR34329.1"/>
    <property type="molecule type" value="Genomic_DNA"/>
</dbReference>